<dbReference type="PRINTS" id="PR00469">
    <property type="entry name" value="PNDRDTASEII"/>
</dbReference>
<dbReference type="Pfam" id="PF13738">
    <property type="entry name" value="Pyr_redox_3"/>
    <property type="match status" value="1"/>
</dbReference>
<dbReference type="SUPFAM" id="SSF51905">
    <property type="entry name" value="FAD/NAD(P)-binding domain"/>
    <property type="match status" value="2"/>
</dbReference>
<reference evidence="2 3" key="1">
    <citation type="submission" date="2016-11" db="EMBL/GenBank/DDBJ databases">
        <authorList>
            <person name="Jaros S."/>
            <person name="Januszkiewicz K."/>
            <person name="Wedrychowicz H."/>
        </authorList>
    </citation>
    <scope>NUCLEOTIDE SEQUENCE [LARGE SCALE GENOMIC DNA]</scope>
    <source>
        <strain evidence="2 3">DSM 21425</strain>
    </source>
</reference>
<dbReference type="Proteomes" id="UP000184225">
    <property type="component" value="Unassembled WGS sequence"/>
</dbReference>
<dbReference type="InterPro" id="IPR036188">
    <property type="entry name" value="FAD/NAD-bd_sf"/>
</dbReference>
<dbReference type="GO" id="GO:0004497">
    <property type="term" value="F:monooxygenase activity"/>
    <property type="evidence" value="ECO:0007669"/>
    <property type="project" value="TreeGrafter"/>
</dbReference>
<dbReference type="PRINTS" id="PR00368">
    <property type="entry name" value="FADPNR"/>
</dbReference>
<dbReference type="PANTHER" id="PTHR43539:SF78">
    <property type="entry name" value="FLAVIN-CONTAINING MONOOXYGENASE"/>
    <property type="match status" value="1"/>
</dbReference>
<name>A0A1M6HD94_9FLAO</name>
<evidence type="ECO:0000256" key="1">
    <source>
        <dbReference type="ARBA" id="ARBA00023002"/>
    </source>
</evidence>
<dbReference type="GO" id="GO:0050660">
    <property type="term" value="F:flavin adenine dinucleotide binding"/>
    <property type="evidence" value="ECO:0007669"/>
    <property type="project" value="TreeGrafter"/>
</dbReference>
<dbReference type="AlphaFoldDB" id="A0A1M6HD94"/>
<dbReference type="NCBIfam" id="NF040505">
    <property type="entry name" value="ArsO_flavin_mono"/>
    <property type="match status" value="1"/>
</dbReference>
<dbReference type="Gene3D" id="3.50.50.60">
    <property type="entry name" value="FAD/NAD(P)-binding domain"/>
    <property type="match status" value="1"/>
</dbReference>
<gene>
    <name evidence="2" type="ORF">SAMN04488096_11071</name>
</gene>
<dbReference type="RefSeq" id="WP_073153464.1">
    <property type="nucleotide sequence ID" value="NZ_FQYY01000010.1"/>
</dbReference>
<accession>A0A1M6HD94</accession>
<organism evidence="2 3">
    <name type="scientific">Mesonia phycicola</name>
    <dbReference type="NCBI Taxonomy" id="579105"/>
    <lineage>
        <taxon>Bacteria</taxon>
        <taxon>Pseudomonadati</taxon>
        <taxon>Bacteroidota</taxon>
        <taxon>Flavobacteriia</taxon>
        <taxon>Flavobacteriales</taxon>
        <taxon>Flavobacteriaceae</taxon>
        <taxon>Mesonia</taxon>
    </lineage>
</organism>
<keyword evidence="1" id="KW-0560">Oxidoreductase</keyword>
<dbReference type="PANTHER" id="PTHR43539">
    <property type="entry name" value="FLAVIN-BINDING MONOOXYGENASE-LIKE PROTEIN (AFU_ORTHOLOGUE AFUA_4G09220)"/>
    <property type="match status" value="1"/>
</dbReference>
<proteinExistence type="predicted"/>
<dbReference type="EMBL" id="FQYY01000010">
    <property type="protein sequence ID" value="SHJ20114.1"/>
    <property type="molecule type" value="Genomic_DNA"/>
</dbReference>
<evidence type="ECO:0000313" key="3">
    <source>
        <dbReference type="Proteomes" id="UP000184225"/>
    </source>
</evidence>
<sequence>MKTYDIIIIGGGQAGLSVAYFLKRSSLSYLILDNQKEPGGSWLKTWDSLKLFSPATYSSLSGWAMPKTKGEYPTKNEFIDYLSAYEKRYNFNVERDTEVIKVEKENNLFKTTTNKGIFYSKTLVSATGTAKNPFIPTYPKIDEFSGQQIHSVNYKNANDLTDKKVLIVGAGNSGAQILAEVSKVADTKWVTLNEPEFLPDDIDGRYLFNEATQKFLGKTKNTSKDTKVSLSNIVMIESVKDARNRDVLHAVRPFKEFYKNGVVWENGEKEEFDTVIWCTGFQANLKHLKLLNLIENNKIKTEHTRSTKEPKLWLVGYGNWTGFASATIYGVGKTARQTVKEITKELLPNN</sequence>
<evidence type="ECO:0000313" key="2">
    <source>
        <dbReference type="EMBL" id="SHJ20114.1"/>
    </source>
</evidence>
<protein>
    <submittedName>
        <fullName evidence="2">Pyridine nucleotide-disulphide oxidoreductase</fullName>
    </submittedName>
</protein>
<dbReference type="InterPro" id="IPR050982">
    <property type="entry name" value="Auxin_biosynth/cation_transpt"/>
</dbReference>
<dbReference type="STRING" id="579105.SAMN04488096_11071"/>
<keyword evidence="3" id="KW-1185">Reference proteome</keyword>
<dbReference type="OrthoDB" id="9778740at2"/>